<comment type="similarity">
    <text evidence="4">Belongs to the bZIP family. YAP subfamily.</text>
</comment>
<dbReference type="InterPro" id="IPR050936">
    <property type="entry name" value="AP-1-like"/>
</dbReference>
<keyword evidence="8" id="KW-1185">Reference proteome</keyword>
<comment type="subcellular location">
    <subcellularLocation>
        <location evidence="2">Cytoplasm</location>
    </subcellularLocation>
    <subcellularLocation>
        <location evidence="1">Nucleus</location>
    </subcellularLocation>
</comment>
<evidence type="ECO:0000256" key="4">
    <source>
        <dbReference type="ARBA" id="ARBA00038132"/>
    </source>
</evidence>
<dbReference type="EMBL" id="KV878336">
    <property type="protein sequence ID" value="OJJ51354.1"/>
    <property type="molecule type" value="Genomic_DNA"/>
</dbReference>
<feature type="region of interest" description="Disordered" evidence="5">
    <location>
        <begin position="96"/>
        <end position="149"/>
    </location>
</feature>
<dbReference type="SUPFAM" id="SSF111430">
    <property type="entry name" value="YAP1 redox domain"/>
    <property type="match status" value="1"/>
</dbReference>
<gene>
    <name evidence="7" type="ORF">ASPZODRAFT_12188</name>
</gene>
<proteinExistence type="inferred from homology"/>
<feature type="compositionally biased region" description="Basic and acidic residues" evidence="5">
    <location>
        <begin position="107"/>
        <end position="122"/>
    </location>
</feature>
<feature type="region of interest" description="Disordered" evidence="5">
    <location>
        <begin position="188"/>
        <end position="217"/>
    </location>
</feature>
<evidence type="ECO:0000256" key="1">
    <source>
        <dbReference type="ARBA" id="ARBA00004123"/>
    </source>
</evidence>
<dbReference type="PANTHER" id="PTHR40621">
    <property type="entry name" value="TRANSCRIPTION FACTOR KAPC-RELATED"/>
    <property type="match status" value="1"/>
</dbReference>
<dbReference type="InterPro" id="IPR004827">
    <property type="entry name" value="bZIP"/>
</dbReference>
<evidence type="ECO:0000256" key="3">
    <source>
        <dbReference type="ARBA" id="ARBA00023242"/>
    </source>
</evidence>
<dbReference type="GO" id="GO:0090575">
    <property type="term" value="C:RNA polymerase II transcription regulator complex"/>
    <property type="evidence" value="ECO:0007669"/>
    <property type="project" value="TreeGrafter"/>
</dbReference>
<keyword evidence="3" id="KW-0539">Nucleus</keyword>
<feature type="compositionally biased region" description="Low complexity" evidence="5">
    <location>
        <begin position="190"/>
        <end position="211"/>
    </location>
</feature>
<dbReference type="GO" id="GO:0001228">
    <property type="term" value="F:DNA-binding transcription activator activity, RNA polymerase II-specific"/>
    <property type="evidence" value="ECO:0007669"/>
    <property type="project" value="TreeGrafter"/>
</dbReference>
<dbReference type="OrthoDB" id="4940293at2759"/>
<dbReference type="VEuPathDB" id="FungiDB:ASPZODRAFT_12188"/>
<dbReference type="STRING" id="1073090.A0A1L9SW38"/>
<dbReference type="PROSITE" id="PS50217">
    <property type="entry name" value="BZIP"/>
    <property type="match status" value="1"/>
</dbReference>
<reference evidence="8" key="1">
    <citation type="journal article" date="2017" name="Genome Biol.">
        <title>Comparative genomics reveals high biological diversity and specific adaptations in the industrially and medically important fungal genus Aspergillus.</title>
        <authorList>
            <person name="de Vries R.P."/>
            <person name="Riley R."/>
            <person name="Wiebenga A."/>
            <person name="Aguilar-Osorio G."/>
            <person name="Amillis S."/>
            <person name="Uchima C.A."/>
            <person name="Anderluh G."/>
            <person name="Asadollahi M."/>
            <person name="Askin M."/>
            <person name="Barry K."/>
            <person name="Battaglia E."/>
            <person name="Bayram O."/>
            <person name="Benocci T."/>
            <person name="Braus-Stromeyer S.A."/>
            <person name="Caldana C."/>
            <person name="Canovas D."/>
            <person name="Cerqueira G.C."/>
            <person name="Chen F."/>
            <person name="Chen W."/>
            <person name="Choi C."/>
            <person name="Clum A."/>
            <person name="Dos Santos R.A."/>
            <person name="Damasio A.R."/>
            <person name="Diallinas G."/>
            <person name="Emri T."/>
            <person name="Fekete E."/>
            <person name="Flipphi M."/>
            <person name="Freyberg S."/>
            <person name="Gallo A."/>
            <person name="Gournas C."/>
            <person name="Habgood R."/>
            <person name="Hainaut M."/>
            <person name="Harispe M.L."/>
            <person name="Henrissat B."/>
            <person name="Hilden K.S."/>
            <person name="Hope R."/>
            <person name="Hossain A."/>
            <person name="Karabika E."/>
            <person name="Karaffa L."/>
            <person name="Karanyi Z."/>
            <person name="Krasevec N."/>
            <person name="Kuo A."/>
            <person name="Kusch H."/>
            <person name="LaButti K."/>
            <person name="Lagendijk E.L."/>
            <person name="Lapidus A."/>
            <person name="Levasseur A."/>
            <person name="Lindquist E."/>
            <person name="Lipzen A."/>
            <person name="Logrieco A.F."/>
            <person name="MacCabe A."/>
            <person name="Maekelae M.R."/>
            <person name="Malavazi I."/>
            <person name="Melin P."/>
            <person name="Meyer V."/>
            <person name="Mielnichuk N."/>
            <person name="Miskei M."/>
            <person name="Molnar A.P."/>
            <person name="Mule G."/>
            <person name="Ngan C.Y."/>
            <person name="Orejas M."/>
            <person name="Orosz E."/>
            <person name="Ouedraogo J.P."/>
            <person name="Overkamp K.M."/>
            <person name="Park H.-S."/>
            <person name="Perrone G."/>
            <person name="Piumi F."/>
            <person name="Punt P.J."/>
            <person name="Ram A.F."/>
            <person name="Ramon A."/>
            <person name="Rauscher S."/>
            <person name="Record E."/>
            <person name="Riano-Pachon D.M."/>
            <person name="Robert V."/>
            <person name="Roehrig J."/>
            <person name="Ruller R."/>
            <person name="Salamov A."/>
            <person name="Salih N.S."/>
            <person name="Samson R.A."/>
            <person name="Sandor E."/>
            <person name="Sanguinetti M."/>
            <person name="Schuetze T."/>
            <person name="Sepcic K."/>
            <person name="Shelest E."/>
            <person name="Sherlock G."/>
            <person name="Sophianopoulou V."/>
            <person name="Squina F.M."/>
            <person name="Sun H."/>
            <person name="Susca A."/>
            <person name="Todd R.B."/>
            <person name="Tsang A."/>
            <person name="Unkles S.E."/>
            <person name="van de Wiele N."/>
            <person name="van Rossen-Uffink D."/>
            <person name="Oliveira J.V."/>
            <person name="Vesth T.C."/>
            <person name="Visser J."/>
            <person name="Yu J.-H."/>
            <person name="Zhou M."/>
            <person name="Andersen M.R."/>
            <person name="Archer D.B."/>
            <person name="Baker S.E."/>
            <person name="Benoit I."/>
            <person name="Brakhage A.A."/>
            <person name="Braus G.H."/>
            <person name="Fischer R."/>
            <person name="Frisvad J.C."/>
            <person name="Goldman G.H."/>
            <person name="Houbraken J."/>
            <person name="Oakley B."/>
            <person name="Pocsi I."/>
            <person name="Scazzocchio C."/>
            <person name="Seiboth B."/>
            <person name="vanKuyk P.A."/>
            <person name="Wortman J."/>
            <person name="Dyer P.S."/>
            <person name="Grigoriev I.V."/>
        </authorList>
    </citation>
    <scope>NUCLEOTIDE SEQUENCE [LARGE SCALE GENOMIC DNA]</scope>
    <source>
        <strain evidence="8">CBS 506.65</strain>
    </source>
</reference>
<name>A0A1L9SW38_9EURO</name>
<dbReference type="SMART" id="SM00338">
    <property type="entry name" value="BRLZ"/>
    <property type="match status" value="1"/>
</dbReference>
<organism evidence="7 8">
    <name type="scientific">Penicilliopsis zonata CBS 506.65</name>
    <dbReference type="NCBI Taxonomy" id="1073090"/>
    <lineage>
        <taxon>Eukaryota</taxon>
        <taxon>Fungi</taxon>
        <taxon>Dikarya</taxon>
        <taxon>Ascomycota</taxon>
        <taxon>Pezizomycotina</taxon>
        <taxon>Eurotiomycetes</taxon>
        <taxon>Eurotiomycetidae</taxon>
        <taxon>Eurotiales</taxon>
        <taxon>Aspergillaceae</taxon>
        <taxon>Penicilliopsis</taxon>
    </lineage>
</organism>
<dbReference type="CDD" id="cd14688">
    <property type="entry name" value="bZIP_YAP"/>
    <property type="match status" value="1"/>
</dbReference>
<dbReference type="Gene3D" id="1.20.5.170">
    <property type="match status" value="1"/>
</dbReference>
<feature type="compositionally biased region" description="Polar residues" evidence="5">
    <location>
        <begin position="64"/>
        <end position="84"/>
    </location>
</feature>
<evidence type="ECO:0000313" key="8">
    <source>
        <dbReference type="Proteomes" id="UP000184188"/>
    </source>
</evidence>
<feature type="domain" description="BZIP" evidence="6">
    <location>
        <begin position="124"/>
        <end position="187"/>
    </location>
</feature>
<evidence type="ECO:0000259" key="6">
    <source>
        <dbReference type="PROSITE" id="PS50217"/>
    </source>
</evidence>
<dbReference type="AlphaFoldDB" id="A0A1L9SW38"/>
<dbReference type="GeneID" id="34607771"/>
<evidence type="ECO:0000256" key="5">
    <source>
        <dbReference type="SAM" id="MobiDB-lite"/>
    </source>
</evidence>
<dbReference type="RefSeq" id="XP_022585864.1">
    <property type="nucleotide sequence ID" value="XM_022721306.1"/>
</dbReference>
<dbReference type="InterPro" id="IPR046347">
    <property type="entry name" value="bZIP_sf"/>
</dbReference>
<dbReference type="FunFam" id="1.20.5.170:FF:000067">
    <property type="entry name" value="BZIP transcription factor"/>
    <property type="match status" value="1"/>
</dbReference>
<dbReference type="Gene3D" id="1.10.238.100">
    <property type="entry name" value="YAP1 redox domain. Chain B"/>
    <property type="match status" value="1"/>
</dbReference>
<dbReference type="PANTHER" id="PTHR40621:SF8">
    <property type="entry name" value="AP-1-LIKE TRANSCRIPTION FACTOR YAP3"/>
    <property type="match status" value="1"/>
</dbReference>
<evidence type="ECO:0000313" key="7">
    <source>
        <dbReference type="EMBL" id="OJJ51354.1"/>
    </source>
</evidence>
<feature type="region of interest" description="Disordered" evidence="5">
    <location>
        <begin position="62"/>
        <end position="84"/>
    </location>
</feature>
<dbReference type="GO" id="GO:0005737">
    <property type="term" value="C:cytoplasm"/>
    <property type="evidence" value="ECO:0007669"/>
    <property type="project" value="UniProtKB-SubCell"/>
</dbReference>
<accession>A0A1L9SW38</accession>
<dbReference type="SUPFAM" id="SSF57959">
    <property type="entry name" value="Leucine zipper domain"/>
    <property type="match status" value="1"/>
</dbReference>
<dbReference type="PROSITE" id="PS00036">
    <property type="entry name" value="BZIP_BASIC"/>
    <property type="match status" value="1"/>
</dbReference>
<evidence type="ECO:0000256" key="2">
    <source>
        <dbReference type="ARBA" id="ARBA00004496"/>
    </source>
</evidence>
<dbReference type="GO" id="GO:0000976">
    <property type="term" value="F:transcription cis-regulatory region binding"/>
    <property type="evidence" value="ECO:0007669"/>
    <property type="project" value="InterPro"/>
</dbReference>
<dbReference type="InterPro" id="IPR013910">
    <property type="entry name" value="TF_PAP1"/>
</dbReference>
<dbReference type="Pfam" id="PF08601">
    <property type="entry name" value="PAP1"/>
    <property type="match status" value="1"/>
</dbReference>
<dbReference type="Pfam" id="PF00170">
    <property type="entry name" value="bZIP_1"/>
    <property type="match status" value="1"/>
</dbReference>
<feature type="compositionally biased region" description="Basic and acidic residues" evidence="5">
    <location>
        <begin position="140"/>
        <end position="149"/>
    </location>
</feature>
<dbReference type="GO" id="GO:0034599">
    <property type="term" value="P:cellular response to oxidative stress"/>
    <property type="evidence" value="ECO:0007669"/>
    <property type="project" value="UniProtKB-ARBA"/>
</dbReference>
<protein>
    <recommendedName>
        <fullName evidence="6">BZIP domain-containing protein</fullName>
    </recommendedName>
</protein>
<dbReference type="InterPro" id="IPR023167">
    <property type="entry name" value="Yap1_redox_dom_sf"/>
</dbReference>
<sequence>MDYSYYPHPPPQPFSLYGLSTAGRNGSADDFQETFSMANNFQDNYAYNSVRLGPPTGFVPPHSPSGSFSKQIFSSPPGESTAANSRHELLRTITQPPAPMESGEDGFGERMLTRSSSEEKEILTPAQNRRKAQNRAAQRAFRERKERHVRELEQKVSNLEQVSNSLQADNERLKRELARFATENEILRATTTTTSNASDSSSSSSPPISGSLVDSASSTDPIQFTPATFCTTLMLDGSTGNRPHKITVCEATGEKLLDVGATWNLIQAHDLFRRGLVDIGALCERLRNTARCDGQGPAFKESQLRQLIEECALGGSDELI</sequence>
<dbReference type="Proteomes" id="UP000184188">
    <property type="component" value="Unassembled WGS sequence"/>
</dbReference>